<dbReference type="InterPro" id="IPR036291">
    <property type="entry name" value="NAD(P)-bd_dom_sf"/>
</dbReference>
<feature type="transmembrane region" description="Helical" evidence="2">
    <location>
        <begin position="77"/>
        <end position="97"/>
    </location>
</feature>
<dbReference type="SUPFAM" id="SSF51735">
    <property type="entry name" value="NAD(P)-binding Rossmann-fold domains"/>
    <property type="match status" value="2"/>
</dbReference>
<proteinExistence type="inferred from homology"/>
<evidence type="ECO:0000313" key="5">
    <source>
        <dbReference type="Proteomes" id="UP000294894"/>
    </source>
</evidence>
<dbReference type="Pfam" id="PF02719">
    <property type="entry name" value="Polysacc_synt_2"/>
    <property type="match status" value="1"/>
</dbReference>
<feature type="domain" description="Polysaccharide biosynthesis protein CapD-like" evidence="3">
    <location>
        <begin position="254"/>
        <end position="529"/>
    </location>
</feature>
<dbReference type="InterPro" id="IPR051203">
    <property type="entry name" value="Polysaccharide_Synthase-Rel"/>
</dbReference>
<evidence type="ECO:0000256" key="1">
    <source>
        <dbReference type="ARBA" id="ARBA00007430"/>
    </source>
</evidence>
<dbReference type="Proteomes" id="UP000294894">
    <property type="component" value="Chromosome"/>
</dbReference>
<evidence type="ECO:0000256" key="2">
    <source>
        <dbReference type="SAM" id="Phobius"/>
    </source>
</evidence>
<sequence>MLLRFDGEVPTEAWAGLTLFLPIAVVVTVTGHAVAGVYSGVLRFASILEARQILVAQLGVMAVLVTVVWATGRPVPLSIPIVATVLSCGLAGTIRFWSRLLRWREANGSGHDGERLVVIGAGEVGVSLAKDIQLHHSARLVGFVDDEPRLRGLRLLGVKVRGGIDDLADIIEETAATRAVLAISQAEPELVRRVANLCGDLGTGLSIVPPASELLGRQVSLQDVRDIEIADLLGRAQVDTDLATVKDLIRGKRVLITGGGGSIGSELARQVASFAPAKLTLVDHDETHLFDAAAPLPRSVGQRLADIRDRASLLRVMEEERPEIVFHAAALKHVPILESHPVQAVYTNVLGTRNVVQCAEEVGTERLVFISTDKAVRPSSVMGTTKLTGEHLVLGRSSSMTVCAVRFGNVLGSRGSVVPTFVRQIRAGGPVTITDARMTRYFMSIPEAVRLVLHAAALSEGGEIFMLDMGEPVRILDLAKRMIQLSGQRPGADVEIRVTAIRPGEKLAEELHSPDEQQHATSHPSIVRLDPVAVAPGVLQSAVTLIERAAADQDSQSAREALALVLQARHAVVGDREADTEMEGAQTWR</sequence>
<dbReference type="EMBL" id="CP038267">
    <property type="protein sequence ID" value="QBR91190.1"/>
    <property type="molecule type" value="Genomic_DNA"/>
</dbReference>
<keyword evidence="2" id="KW-1133">Transmembrane helix</keyword>
<evidence type="ECO:0000259" key="3">
    <source>
        <dbReference type="Pfam" id="PF02719"/>
    </source>
</evidence>
<feature type="transmembrane region" description="Helical" evidence="2">
    <location>
        <begin position="20"/>
        <end position="41"/>
    </location>
</feature>
<dbReference type="RefSeq" id="WP_135073549.1">
    <property type="nucleotide sequence ID" value="NZ_CP038267.1"/>
</dbReference>
<dbReference type="PANTHER" id="PTHR43318:SF1">
    <property type="entry name" value="POLYSACCHARIDE BIOSYNTHESIS PROTEIN EPSC-RELATED"/>
    <property type="match status" value="1"/>
</dbReference>
<organism evidence="4 5">
    <name type="scientific">Nocardioides euryhalodurans</name>
    <dbReference type="NCBI Taxonomy" id="2518370"/>
    <lineage>
        <taxon>Bacteria</taxon>
        <taxon>Bacillati</taxon>
        <taxon>Actinomycetota</taxon>
        <taxon>Actinomycetes</taxon>
        <taxon>Propionibacteriales</taxon>
        <taxon>Nocardioidaceae</taxon>
        <taxon>Nocardioides</taxon>
    </lineage>
</organism>
<dbReference type="Gene3D" id="3.40.50.720">
    <property type="entry name" value="NAD(P)-binding Rossmann-like Domain"/>
    <property type="match status" value="2"/>
</dbReference>
<comment type="similarity">
    <text evidence="1">Belongs to the polysaccharide synthase family.</text>
</comment>
<dbReference type="AlphaFoldDB" id="A0A4P7GH35"/>
<keyword evidence="5" id="KW-1185">Reference proteome</keyword>
<gene>
    <name evidence="4" type="ORF">EXE57_02075</name>
</gene>
<dbReference type="InterPro" id="IPR003869">
    <property type="entry name" value="Polysac_CapD-like"/>
</dbReference>
<dbReference type="PANTHER" id="PTHR43318">
    <property type="entry name" value="UDP-N-ACETYLGLUCOSAMINE 4,6-DEHYDRATASE"/>
    <property type="match status" value="1"/>
</dbReference>
<name>A0A4P7GH35_9ACTN</name>
<dbReference type="KEGG" id="noy:EXE57_02075"/>
<feature type="transmembrane region" description="Helical" evidence="2">
    <location>
        <begin position="53"/>
        <end position="71"/>
    </location>
</feature>
<dbReference type="OrthoDB" id="9803111at2"/>
<dbReference type="CDD" id="cd05237">
    <property type="entry name" value="UDP_invert_4-6DH_SDR_e"/>
    <property type="match status" value="1"/>
</dbReference>
<evidence type="ECO:0000313" key="4">
    <source>
        <dbReference type="EMBL" id="QBR91190.1"/>
    </source>
</evidence>
<keyword evidence="2" id="KW-0472">Membrane</keyword>
<protein>
    <submittedName>
        <fullName evidence="4">Polysaccharide biosynthesis protein</fullName>
    </submittedName>
</protein>
<accession>A0A4P7GH35</accession>
<keyword evidence="2" id="KW-0812">Transmembrane</keyword>
<reference evidence="4 5" key="1">
    <citation type="submission" date="2019-03" db="EMBL/GenBank/DDBJ databases">
        <title>Three New Species of Nocardioides, Nocardioides euryhalodurans sp. nov., Nocardioides seonyuensis sp. nov. and Nocardioides eburneoflavus sp. nov., Iolated from Soil.</title>
        <authorList>
            <person name="Roh S.G."/>
            <person name="Lee C."/>
            <person name="Kim M.-K."/>
            <person name="Kim S.B."/>
        </authorList>
    </citation>
    <scope>NUCLEOTIDE SEQUENCE [LARGE SCALE GENOMIC DNA]</scope>
    <source>
        <strain evidence="4 5">MMS17-SY117</strain>
    </source>
</reference>